<dbReference type="EMBL" id="CM023481">
    <property type="protein sequence ID" value="KAH6946907.1"/>
    <property type="molecule type" value="Genomic_DNA"/>
</dbReference>
<evidence type="ECO:0000313" key="1">
    <source>
        <dbReference type="EMBL" id="KAH6946907.1"/>
    </source>
</evidence>
<proteinExistence type="predicted"/>
<comment type="caution">
    <text evidence="1">The sequence shown here is derived from an EMBL/GenBank/DDBJ whole genome shotgun (WGS) entry which is preliminary data.</text>
</comment>
<dbReference type="Proteomes" id="UP000821845">
    <property type="component" value="Chromosome 1"/>
</dbReference>
<sequence>MGARDEHQNSTVSIRNWMGHFEDLPNVAQHLARMGQCFSSSKQSVRVQPCYVQVVPDIVGGVHPISKKPYIFSDGVGMMFMQLAEEVYKVMKLKGRLSGIQIRYAGAKGMLCVNPALPDKKLLCLRDKMQKFLCFDSEHLEVAKVSSPRFLILSRPLITILEQLAVPKHTFACLQERMILEFTDTLVNESSAVEVLTARSKLKLPYKELSEAGFQFTLDPFFRSLLLAVYRSVFTLLRNSKVRITSVGVASDVEVITRWSPRGVAGGTTGTQGPERSRCGFCPDERLLFARAKFRIPRARVCFFRIIAALSRDSWSTVGEEPFLPLRPCALCLYWTSHGAETRGARVRGDSGVLLCATGGPLMGAHCLASSSGHTANERFDRMYITVTALGRDWQVWFLEELLFQRWLPQRDLEKFLTRNPQAGQTK</sequence>
<accession>A0ACB7TH84</accession>
<evidence type="ECO:0000313" key="2">
    <source>
        <dbReference type="Proteomes" id="UP000821845"/>
    </source>
</evidence>
<protein>
    <submittedName>
        <fullName evidence="1">Uncharacterized protein</fullName>
    </submittedName>
</protein>
<name>A0ACB7TH84_HYAAI</name>
<keyword evidence="2" id="KW-1185">Reference proteome</keyword>
<organism evidence="1 2">
    <name type="scientific">Hyalomma asiaticum</name>
    <name type="common">Tick</name>
    <dbReference type="NCBI Taxonomy" id="266040"/>
    <lineage>
        <taxon>Eukaryota</taxon>
        <taxon>Metazoa</taxon>
        <taxon>Ecdysozoa</taxon>
        <taxon>Arthropoda</taxon>
        <taxon>Chelicerata</taxon>
        <taxon>Arachnida</taxon>
        <taxon>Acari</taxon>
        <taxon>Parasitiformes</taxon>
        <taxon>Ixodida</taxon>
        <taxon>Ixodoidea</taxon>
        <taxon>Ixodidae</taxon>
        <taxon>Hyalomminae</taxon>
        <taxon>Hyalomma</taxon>
    </lineage>
</organism>
<gene>
    <name evidence="1" type="ORF">HPB50_016129</name>
</gene>
<reference evidence="1" key="1">
    <citation type="submission" date="2020-05" db="EMBL/GenBank/DDBJ databases">
        <title>Large-scale comparative analyses of tick genomes elucidate their genetic diversity and vector capacities.</title>
        <authorList>
            <person name="Jia N."/>
            <person name="Wang J."/>
            <person name="Shi W."/>
            <person name="Du L."/>
            <person name="Sun Y."/>
            <person name="Zhan W."/>
            <person name="Jiang J."/>
            <person name="Wang Q."/>
            <person name="Zhang B."/>
            <person name="Ji P."/>
            <person name="Sakyi L.B."/>
            <person name="Cui X."/>
            <person name="Yuan T."/>
            <person name="Jiang B."/>
            <person name="Yang W."/>
            <person name="Lam T.T.-Y."/>
            <person name="Chang Q."/>
            <person name="Ding S."/>
            <person name="Wang X."/>
            <person name="Zhu J."/>
            <person name="Ruan X."/>
            <person name="Zhao L."/>
            <person name="Wei J."/>
            <person name="Que T."/>
            <person name="Du C."/>
            <person name="Cheng J."/>
            <person name="Dai P."/>
            <person name="Han X."/>
            <person name="Huang E."/>
            <person name="Gao Y."/>
            <person name="Liu J."/>
            <person name="Shao H."/>
            <person name="Ye R."/>
            <person name="Li L."/>
            <person name="Wei W."/>
            <person name="Wang X."/>
            <person name="Wang C."/>
            <person name="Yang T."/>
            <person name="Huo Q."/>
            <person name="Li W."/>
            <person name="Guo W."/>
            <person name="Chen H."/>
            <person name="Zhou L."/>
            <person name="Ni X."/>
            <person name="Tian J."/>
            <person name="Zhou Y."/>
            <person name="Sheng Y."/>
            <person name="Liu T."/>
            <person name="Pan Y."/>
            <person name="Xia L."/>
            <person name="Li J."/>
            <person name="Zhao F."/>
            <person name="Cao W."/>
        </authorList>
    </citation>
    <scope>NUCLEOTIDE SEQUENCE</scope>
    <source>
        <strain evidence="1">Hyas-2018</strain>
    </source>
</reference>